<keyword evidence="10" id="KW-0998">Cell outer membrane</keyword>
<name>A0AAJ4MRM8_9BURK</name>
<keyword evidence="8" id="KW-0626">Porin</keyword>
<dbReference type="CDD" id="cd00342">
    <property type="entry name" value="gram_neg_porins"/>
    <property type="match status" value="1"/>
</dbReference>
<evidence type="ECO:0000256" key="8">
    <source>
        <dbReference type="ARBA" id="ARBA00023114"/>
    </source>
</evidence>
<dbReference type="GO" id="GO:0046930">
    <property type="term" value="C:pore complex"/>
    <property type="evidence" value="ECO:0007669"/>
    <property type="project" value="UniProtKB-KW"/>
</dbReference>
<accession>A0AAJ4MRM8</accession>
<comment type="subcellular location">
    <subcellularLocation>
        <location evidence="1">Cell outer membrane</location>
        <topology evidence="1">Multi-pass membrane protein</topology>
    </subcellularLocation>
</comment>
<dbReference type="Gene3D" id="2.40.160.10">
    <property type="entry name" value="Porin"/>
    <property type="match status" value="1"/>
</dbReference>
<evidence type="ECO:0000259" key="12">
    <source>
        <dbReference type="Pfam" id="PF13609"/>
    </source>
</evidence>
<dbReference type="PRINTS" id="PR00184">
    <property type="entry name" value="NEISSPPORIN"/>
</dbReference>
<dbReference type="Proteomes" id="UP000662821">
    <property type="component" value="Chromosome"/>
</dbReference>
<feature type="domain" description="Porin" evidence="12">
    <location>
        <begin position="10"/>
        <end position="329"/>
    </location>
</feature>
<dbReference type="SUPFAM" id="SSF56935">
    <property type="entry name" value="Porins"/>
    <property type="match status" value="1"/>
</dbReference>
<evidence type="ECO:0000313" key="14">
    <source>
        <dbReference type="Proteomes" id="UP000662821"/>
    </source>
</evidence>
<feature type="signal peptide" evidence="11">
    <location>
        <begin position="1"/>
        <end position="23"/>
    </location>
</feature>
<evidence type="ECO:0000256" key="10">
    <source>
        <dbReference type="ARBA" id="ARBA00023237"/>
    </source>
</evidence>
<dbReference type="InterPro" id="IPR050298">
    <property type="entry name" value="Gram-neg_bact_OMP"/>
</dbReference>
<gene>
    <name evidence="13" type="ORF">J3P46_24585</name>
</gene>
<evidence type="ECO:0000313" key="13">
    <source>
        <dbReference type="EMBL" id="QSX95782.1"/>
    </source>
</evidence>
<feature type="chain" id="PRO_5042515848" evidence="11">
    <location>
        <begin position="24"/>
        <end position="364"/>
    </location>
</feature>
<keyword evidence="6 11" id="KW-0732">Signal</keyword>
<dbReference type="GO" id="GO:0009279">
    <property type="term" value="C:cell outer membrane"/>
    <property type="evidence" value="ECO:0007669"/>
    <property type="project" value="UniProtKB-SubCell"/>
</dbReference>
<keyword evidence="7" id="KW-0406">Ion transport</keyword>
<evidence type="ECO:0000256" key="9">
    <source>
        <dbReference type="ARBA" id="ARBA00023136"/>
    </source>
</evidence>
<evidence type="ECO:0000256" key="11">
    <source>
        <dbReference type="SAM" id="SignalP"/>
    </source>
</evidence>
<dbReference type="GO" id="GO:0015288">
    <property type="term" value="F:porin activity"/>
    <property type="evidence" value="ECO:0007669"/>
    <property type="project" value="UniProtKB-KW"/>
</dbReference>
<dbReference type="GO" id="GO:0006811">
    <property type="term" value="P:monoatomic ion transport"/>
    <property type="evidence" value="ECO:0007669"/>
    <property type="project" value="UniProtKB-KW"/>
</dbReference>
<evidence type="ECO:0000256" key="1">
    <source>
        <dbReference type="ARBA" id="ARBA00004571"/>
    </source>
</evidence>
<dbReference type="InterPro" id="IPR023614">
    <property type="entry name" value="Porin_dom_sf"/>
</dbReference>
<reference evidence="13 14" key="1">
    <citation type="submission" date="2021-03" db="EMBL/GenBank/DDBJ databases">
        <title>Draft genome sequence of Janthinobacterium sp. strain PLB02 isolated from infected primmorphs (Lubomirskia baicalensis).</title>
        <authorList>
            <person name="Chernogor L.I."/>
            <person name="Belikov S.I."/>
            <person name="Petrushin I.S."/>
        </authorList>
    </citation>
    <scope>NUCLEOTIDE SEQUENCE [LARGE SCALE GENOMIC DNA]</scope>
    <source>
        <strain evidence="13 14">PLB02</strain>
    </source>
</reference>
<sequence length="364" mass="38372">MLTRLPLLAAGALALAAALPAAAQDNVQLYGRLNVALEAMHSSASGDSVQRLSNNRSVLGFRGGEDLGGGWQALFQVEGTLSPDTGAGSIAARDTRVGIAGPWGTLFAGNWTLPYNSATSALDPFYPTTAGYMSLMGNGAGATESNTSNTYSFDRRQQNSVHYWTPQWQGWSLRVARGMAEERPASGAHPALTSAALLYDGGALYATLAHEAHHDYQGRGLSDRGSKLALAWRVDSATQLAVVLESLRYATATGQLRRRTAYFSATRQFGRHGLRFGLAHAQSASGGALESIGTVRAGAGTGATHATAGYDYQLSKRSSLYAYYTRLANGRHGIADFAINSLGHETGRAGATMSGVALGIRHNF</sequence>
<keyword evidence="9" id="KW-0472">Membrane</keyword>
<comment type="subunit">
    <text evidence="2">Homotrimer.</text>
</comment>
<evidence type="ECO:0000256" key="6">
    <source>
        <dbReference type="ARBA" id="ARBA00022729"/>
    </source>
</evidence>
<organism evidence="13 14">
    <name type="scientific">Janthinobacterium lividum</name>
    <dbReference type="NCBI Taxonomy" id="29581"/>
    <lineage>
        <taxon>Bacteria</taxon>
        <taxon>Pseudomonadati</taxon>
        <taxon>Pseudomonadota</taxon>
        <taxon>Betaproteobacteria</taxon>
        <taxon>Burkholderiales</taxon>
        <taxon>Oxalobacteraceae</taxon>
        <taxon>Janthinobacterium</taxon>
    </lineage>
</organism>
<proteinExistence type="predicted"/>
<dbReference type="InterPro" id="IPR002299">
    <property type="entry name" value="Porin_Neis"/>
</dbReference>
<dbReference type="RefSeq" id="WP_151096858.1">
    <property type="nucleotide sequence ID" value="NZ_CP071520.1"/>
</dbReference>
<dbReference type="EMBL" id="CP071520">
    <property type="protein sequence ID" value="QSX95782.1"/>
    <property type="molecule type" value="Genomic_DNA"/>
</dbReference>
<evidence type="ECO:0000256" key="5">
    <source>
        <dbReference type="ARBA" id="ARBA00022692"/>
    </source>
</evidence>
<dbReference type="PANTHER" id="PTHR34501:SF9">
    <property type="entry name" value="MAJOR OUTER MEMBRANE PROTEIN P.IA"/>
    <property type="match status" value="1"/>
</dbReference>
<dbReference type="InterPro" id="IPR033900">
    <property type="entry name" value="Gram_neg_porin_domain"/>
</dbReference>
<evidence type="ECO:0000256" key="2">
    <source>
        <dbReference type="ARBA" id="ARBA00011233"/>
    </source>
</evidence>
<evidence type="ECO:0000256" key="4">
    <source>
        <dbReference type="ARBA" id="ARBA00022452"/>
    </source>
</evidence>
<dbReference type="PANTHER" id="PTHR34501">
    <property type="entry name" value="PROTEIN YDDL-RELATED"/>
    <property type="match status" value="1"/>
</dbReference>
<dbReference type="AlphaFoldDB" id="A0AAJ4MRM8"/>
<evidence type="ECO:0000256" key="7">
    <source>
        <dbReference type="ARBA" id="ARBA00023065"/>
    </source>
</evidence>
<keyword evidence="5" id="KW-0812">Transmembrane</keyword>
<keyword evidence="3" id="KW-0813">Transport</keyword>
<protein>
    <submittedName>
        <fullName evidence="13">Porin</fullName>
    </submittedName>
</protein>
<dbReference type="Pfam" id="PF13609">
    <property type="entry name" value="Porin_4"/>
    <property type="match status" value="1"/>
</dbReference>
<keyword evidence="4" id="KW-1134">Transmembrane beta strand</keyword>
<evidence type="ECO:0000256" key="3">
    <source>
        <dbReference type="ARBA" id="ARBA00022448"/>
    </source>
</evidence>